<dbReference type="Proteomes" id="UP000199527">
    <property type="component" value="Unassembled WGS sequence"/>
</dbReference>
<reference evidence="3" key="1">
    <citation type="submission" date="2016-10" db="EMBL/GenBank/DDBJ databases">
        <authorList>
            <person name="Varghese N."/>
            <person name="Submissions S."/>
        </authorList>
    </citation>
    <scope>NUCLEOTIDE SEQUENCE [LARGE SCALE GENOMIC DNA]</scope>
    <source>
        <strain evidence="3">DSM 23317</strain>
    </source>
</reference>
<dbReference type="EMBL" id="FNEM01000002">
    <property type="protein sequence ID" value="SDI68455.1"/>
    <property type="molecule type" value="Genomic_DNA"/>
</dbReference>
<sequence length="245" mass="27874">MKRLMMVAMLLSPSVWALVPPEYKEPEDRLDAEVELGLQYTSGNTESSNFNSRGKIVYDAEAARHETNLHAYFASDNQSTTAEQYTVQYQLDYKLKGTKYVYGRSEFIWDRFGSFTQQQIYSFGYGYSPIDHRHTKLSLEAGAGYRYNKPNLSDTESETSSTDEGIARFAGKLEQRLHEYTTFNAEGAVETGNRNTIATLKLSIRNQLWADLALKIGTDVKFTEKVPENSEKTDIISTVNLLYSF</sequence>
<evidence type="ECO:0000313" key="2">
    <source>
        <dbReference type="EMBL" id="SDI68455.1"/>
    </source>
</evidence>
<dbReference type="Pfam" id="PF04338">
    <property type="entry name" value="DUF481"/>
    <property type="match status" value="1"/>
</dbReference>
<protein>
    <submittedName>
        <fullName evidence="2">Putative salt-induced outer membrane protein</fullName>
    </submittedName>
</protein>
<dbReference type="OrthoDB" id="7625761at2"/>
<dbReference type="InterPro" id="IPR007433">
    <property type="entry name" value="DUF481"/>
</dbReference>
<feature type="signal peptide" evidence="1">
    <location>
        <begin position="1"/>
        <end position="17"/>
    </location>
</feature>
<organism evidence="2 3">
    <name type="scientific">Ferrimonas sediminum</name>
    <dbReference type="NCBI Taxonomy" id="718193"/>
    <lineage>
        <taxon>Bacteria</taxon>
        <taxon>Pseudomonadati</taxon>
        <taxon>Pseudomonadota</taxon>
        <taxon>Gammaproteobacteria</taxon>
        <taxon>Alteromonadales</taxon>
        <taxon>Ferrimonadaceae</taxon>
        <taxon>Ferrimonas</taxon>
    </lineage>
</organism>
<feature type="chain" id="PRO_5011506760" evidence="1">
    <location>
        <begin position="18"/>
        <end position="245"/>
    </location>
</feature>
<evidence type="ECO:0000313" key="3">
    <source>
        <dbReference type="Proteomes" id="UP000199527"/>
    </source>
</evidence>
<keyword evidence="1" id="KW-0732">Signal</keyword>
<dbReference type="AlphaFoldDB" id="A0A1G8MKU4"/>
<dbReference type="RefSeq" id="WP_090362583.1">
    <property type="nucleotide sequence ID" value="NZ_FNEM01000002.1"/>
</dbReference>
<accession>A0A1G8MKU4</accession>
<keyword evidence="3" id="KW-1185">Reference proteome</keyword>
<evidence type="ECO:0000256" key="1">
    <source>
        <dbReference type="SAM" id="SignalP"/>
    </source>
</evidence>
<name>A0A1G8MKU4_9GAMM</name>
<proteinExistence type="predicted"/>
<gene>
    <name evidence="2" type="ORF">SAMN04488540_102409</name>
</gene>